<dbReference type="Proteomes" id="UP000778951">
    <property type="component" value="Unassembled WGS sequence"/>
</dbReference>
<sequence length="113" mass="12646">MIDFYIIIFLWGSSVKFIAMLSSASGVMVPETVFAHLLSPVFLGIVAGTYVFLAKRTLGQRILGLEFYRKDGTKITFCRNAVVHGLLAYPFLTISVIPNIIFSYTKESLWMDG</sequence>
<keyword evidence="1" id="KW-0472">Membrane</keyword>
<keyword evidence="3" id="KW-1185">Reference proteome</keyword>
<keyword evidence="1" id="KW-1133">Transmembrane helix</keyword>
<evidence type="ECO:0000313" key="3">
    <source>
        <dbReference type="Proteomes" id="UP000778951"/>
    </source>
</evidence>
<protein>
    <submittedName>
        <fullName evidence="2">Uncharacterized protein</fullName>
    </submittedName>
</protein>
<gene>
    <name evidence="2" type="ORF">HCT48_07210</name>
</gene>
<dbReference type="AlphaFoldDB" id="A0A968GGC6"/>
<feature type="transmembrane region" description="Helical" evidence="1">
    <location>
        <begin position="7"/>
        <end position="27"/>
    </location>
</feature>
<feature type="transmembrane region" description="Helical" evidence="1">
    <location>
        <begin position="33"/>
        <end position="53"/>
    </location>
</feature>
<evidence type="ECO:0000256" key="1">
    <source>
        <dbReference type="SAM" id="Phobius"/>
    </source>
</evidence>
<organism evidence="2 3">
    <name type="scientific">Entomospira culicis</name>
    <dbReference type="NCBI Taxonomy" id="2719989"/>
    <lineage>
        <taxon>Bacteria</taxon>
        <taxon>Pseudomonadati</taxon>
        <taxon>Spirochaetota</taxon>
        <taxon>Spirochaetia</taxon>
        <taxon>Spirochaetales</taxon>
        <taxon>Spirochaetaceae</taxon>
        <taxon>Entomospira</taxon>
    </lineage>
</organism>
<evidence type="ECO:0000313" key="2">
    <source>
        <dbReference type="EMBL" id="NIZ69993.1"/>
    </source>
</evidence>
<proteinExistence type="predicted"/>
<accession>A0A968GGC6</accession>
<dbReference type="RefSeq" id="WP_167696060.1">
    <property type="nucleotide sequence ID" value="NZ_JAATLL010000004.1"/>
</dbReference>
<keyword evidence="1" id="KW-0812">Transmembrane</keyword>
<reference evidence="2" key="1">
    <citation type="submission" date="2020-03" db="EMBL/GenBank/DDBJ databases">
        <title>Spirochaetal bacteria isolated from arthropods constitute a novel genus Entomospira genus novum within the order Spirochaetales.</title>
        <authorList>
            <person name="Grana-Miraglia L."/>
            <person name="Sikutova S."/>
            <person name="Fingerle V."/>
            <person name="Sing A."/>
            <person name="Castillo-Ramirez S."/>
            <person name="Margos G."/>
            <person name="Rudolf I."/>
        </authorList>
    </citation>
    <scope>NUCLEOTIDE SEQUENCE</scope>
    <source>
        <strain evidence="2">BR149</strain>
    </source>
</reference>
<dbReference type="EMBL" id="JAATLM010000001">
    <property type="protein sequence ID" value="NIZ69993.1"/>
    <property type="molecule type" value="Genomic_DNA"/>
</dbReference>
<name>A0A968GGC6_9SPIO</name>
<comment type="caution">
    <text evidence="2">The sequence shown here is derived from an EMBL/GenBank/DDBJ whole genome shotgun (WGS) entry which is preliminary data.</text>
</comment>